<dbReference type="Proteomes" id="UP000026962">
    <property type="component" value="Chromosome 12"/>
</dbReference>
<accession>A0A0E0MMJ7</accession>
<protein>
    <submittedName>
        <fullName evidence="1">Uncharacterized protein</fullName>
    </submittedName>
</protein>
<evidence type="ECO:0000313" key="2">
    <source>
        <dbReference type="Proteomes" id="UP000026962"/>
    </source>
</evidence>
<dbReference type="AlphaFoldDB" id="A0A0E0MMJ7"/>
<dbReference type="HOGENOM" id="CLU_1565381_0_0_1"/>
<reference evidence="1" key="2">
    <citation type="submission" date="2018-05" db="EMBL/GenBank/DDBJ databases">
        <title>OpunRS2 (Oryza punctata Reference Sequence Version 2).</title>
        <authorList>
            <person name="Zhang J."/>
            <person name="Kudrna D."/>
            <person name="Lee S."/>
            <person name="Talag J."/>
            <person name="Welchert J."/>
            <person name="Wing R.A."/>
        </authorList>
    </citation>
    <scope>NUCLEOTIDE SEQUENCE [LARGE SCALE GENOMIC DNA]</scope>
</reference>
<dbReference type="Gramene" id="OPUNC12G11180.1">
    <property type="protein sequence ID" value="OPUNC12G11180.1"/>
    <property type="gene ID" value="OPUNC12G11180"/>
</dbReference>
<name>A0A0E0MMJ7_ORYPU</name>
<reference evidence="1" key="1">
    <citation type="submission" date="2015-04" db="UniProtKB">
        <authorList>
            <consortium name="EnsemblPlants"/>
        </authorList>
    </citation>
    <scope>IDENTIFICATION</scope>
</reference>
<evidence type="ECO:0000313" key="1">
    <source>
        <dbReference type="EnsemblPlants" id="OPUNC12G11180.1"/>
    </source>
</evidence>
<sequence>MGSHTDLDQDNIMVADYGELPEADLQAFETQLEDLWRKMASCYRKTRQGVIKQEQFTLPVNFKSKILDSPLRHHTPVRPVCYRRQTQCIGRSDRYNTTGLTGGIDRFNWAGSTGQTAHNVFCRISSCFSRSYLSYDLAYSGLLEHLKEKLDGHTFRCKPITSKGSSSRKPS</sequence>
<keyword evidence="2" id="KW-1185">Reference proteome</keyword>
<dbReference type="EnsemblPlants" id="OPUNC12G11180.1">
    <property type="protein sequence ID" value="OPUNC12G11180.1"/>
    <property type="gene ID" value="OPUNC12G11180"/>
</dbReference>
<proteinExistence type="predicted"/>
<organism evidence="1">
    <name type="scientific">Oryza punctata</name>
    <name type="common">Red rice</name>
    <dbReference type="NCBI Taxonomy" id="4537"/>
    <lineage>
        <taxon>Eukaryota</taxon>
        <taxon>Viridiplantae</taxon>
        <taxon>Streptophyta</taxon>
        <taxon>Embryophyta</taxon>
        <taxon>Tracheophyta</taxon>
        <taxon>Spermatophyta</taxon>
        <taxon>Magnoliopsida</taxon>
        <taxon>Liliopsida</taxon>
        <taxon>Poales</taxon>
        <taxon>Poaceae</taxon>
        <taxon>BOP clade</taxon>
        <taxon>Oryzoideae</taxon>
        <taxon>Oryzeae</taxon>
        <taxon>Oryzinae</taxon>
        <taxon>Oryza</taxon>
    </lineage>
</organism>